<evidence type="ECO:0000313" key="3">
    <source>
        <dbReference type="Proteomes" id="UP001229421"/>
    </source>
</evidence>
<keyword evidence="3" id="KW-1185">Reference proteome</keyword>
<gene>
    <name evidence="2" type="ORF">QVD17_35505</name>
</gene>
<sequence>MDPKPPSESTSPKRQVTAQSSIKDEAINSHHSSDAVSSQVSNSTHESIGANVSQIQSPPIQVMERPDDFDFSNRFSSSSSSSKWSSASDESLFSIHITNSYRHDQAQPPEQSSQIDVGSLKAESLSKLDTHVSDLDEPQKIVRWKTQVEHLADEGISSQDQRLESFPLTEHKSSEPKYEASLLCVAETSFVGQNATVGHVSCQSVHVGMVAGKT</sequence>
<reference evidence="2" key="1">
    <citation type="journal article" date="2023" name="bioRxiv">
        <title>Improved chromosome-level genome assembly for marigold (Tagetes erecta).</title>
        <authorList>
            <person name="Jiang F."/>
            <person name="Yuan L."/>
            <person name="Wang S."/>
            <person name="Wang H."/>
            <person name="Xu D."/>
            <person name="Wang A."/>
            <person name="Fan W."/>
        </authorList>
    </citation>
    <scope>NUCLEOTIDE SEQUENCE</scope>
    <source>
        <strain evidence="2">WSJ</strain>
        <tissue evidence="2">Leaf</tissue>
    </source>
</reference>
<feature type="compositionally biased region" description="Polar residues" evidence="1">
    <location>
        <begin position="7"/>
        <end position="21"/>
    </location>
</feature>
<dbReference type="PANTHER" id="PTHR33673">
    <property type="entry name" value="SUPPRESSOR SRP40-LIKE PROTEIN"/>
    <property type="match status" value="1"/>
</dbReference>
<feature type="compositionally biased region" description="Low complexity" evidence="1">
    <location>
        <begin position="34"/>
        <end position="43"/>
    </location>
</feature>
<accession>A0AAD8K3Q5</accession>
<organism evidence="2 3">
    <name type="scientific">Tagetes erecta</name>
    <name type="common">African marigold</name>
    <dbReference type="NCBI Taxonomy" id="13708"/>
    <lineage>
        <taxon>Eukaryota</taxon>
        <taxon>Viridiplantae</taxon>
        <taxon>Streptophyta</taxon>
        <taxon>Embryophyta</taxon>
        <taxon>Tracheophyta</taxon>
        <taxon>Spermatophyta</taxon>
        <taxon>Magnoliopsida</taxon>
        <taxon>eudicotyledons</taxon>
        <taxon>Gunneridae</taxon>
        <taxon>Pentapetalae</taxon>
        <taxon>asterids</taxon>
        <taxon>campanulids</taxon>
        <taxon>Asterales</taxon>
        <taxon>Asteraceae</taxon>
        <taxon>Asteroideae</taxon>
        <taxon>Heliantheae alliance</taxon>
        <taxon>Tageteae</taxon>
        <taxon>Tagetes</taxon>
    </lineage>
</organism>
<protein>
    <submittedName>
        <fullName evidence="2">Uncharacterized protein</fullName>
    </submittedName>
</protein>
<feature type="compositionally biased region" description="Polar residues" evidence="1">
    <location>
        <begin position="44"/>
        <end position="59"/>
    </location>
</feature>
<evidence type="ECO:0000313" key="2">
    <source>
        <dbReference type="EMBL" id="KAK1413727.1"/>
    </source>
</evidence>
<dbReference type="PANTHER" id="PTHR33673:SF36">
    <property type="entry name" value="MYB-LIKE PROTEIN Q"/>
    <property type="match status" value="1"/>
</dbReference>
<name>A0AAD8K3Q5_TARER</name>
<feature type="compositionally biased region" description="Basic and acidic residues" evidence="1">
    <location>
        <begin position="22"/>
        <end position="33"/>
    </location>
</feature>
<proteinExistence type="predicted"/>
<dbReference type="EMBL" id="JAUHHV010000009">
    <property type="protein sequence ID" value="KAK1413727.1"/>
    <property type="molecule type" value="Genomic_DNA"/>
</dbReference>
<dbReference type="Proteomes" id="UP001229421">
    <property type="component" value="Unassembled WGS sequence"/>
</dbReference>
<comment type="caution">
    <text evidence="2">The sequence shown here is derived from an EMBL/GenBank/DDBJ whole genome shotgun (WGS) entry which is preliminary data.</text>
</comment>
<feature type="region of interest" description="Disordered" evidence="1">
    <location>
        <begin position="1"/>
        <end position="88"/>
    </location>
</feature>
<evidence type="ECO:0000256" key="1">
    <source>
        <dbReference type="SAM" id="MobiDB-lite"/>
    </source>
</evidence>
<feature type="compositionally biased region" description="Low complexity" evidence="1">
    <location>
        <begin position="72"/>
        <end position="88"/>
    </location>
</feature>
<dbReference type="AlphaFoldDB" id="A0AAD8K3Q5"/>